<dbReference type="NCBIfam" id="NF033708">
    <property type="entry name" value="T9SS_Cterm_ChiA"/>
    <property type="match status" value="1"/>
</dbReference>
<protein>
    <recommendedName>
        <fullName evidence="1">Glycine-rich domain-containing protein</fullName>
    </recommendedName>
</protein>
<evidence type="ECO:0000313" key="2">
    <source>
        <dbReference type="EMBL" id="GEC70936.1"/>
    </source>
</evidence>
<evidence type="ECO:0000313" key="3">
    <source>
        <dbReference type="Proteomes" id="UP000316775"/>
    </source>
</evidence>
<dbReference type="EMBL" id="BJNP01000003">
    <property type="protein sequence ID" value="GEC70936.1"/>
    <property type="molecule type" value="Genomic_DNA"/>
</dbReference>
<organism evidence="2 3">
    <name type="scientific">Flavobacterium flevense</name>
    <dbReference type="NCBI Taxonomy" id="983"/>
    <lineage>
        <taxon>Bacteria</taxon>
        <taxon>Pseudomonadati</taxon>
        <taxon>Bacteroidota</taxon>
        <taxon>Flavobacteriia</taxon>
        <taxon>Flavobacteriales</taxon>
        <taxon>Flavobacteriaceae</taxon>
        <taxon>Flavobacterium</taxon>
    </lineage>
</organism>
<accession>A0A4Y4ARU2</accession>
<comment type="caution">
    <text evidence="2">The sequence shown here is derived from an EMBL/GenBank/DDBJ whole genome shotgun (WGS) entry which is preliminary data.</text>
</comment>
<reference evidence="2 3" key="1">
    <citation type="submission" date="2019-06" db="EMBL/GenBank/DDBJ databases">
        <title>Whole genome shotgun sequence of Flavobacterium flevense NBRC 14960.</title>
        <authorList>
            <person name="Hosoyama A."/>
            <person name="Uohara A."/>
            <person name="Ohji S."/>
            <person name="Ichikawa N."/>
        </authorList>
    </citation>
    <scope>NUCLEOTIDE SEQUENCE [LARGE SCALE GENOMIC DNA]</scope>
    <source>
        <strain evidence="2 3">NBRC 14960</strain>
    </source>
</reference>
<proteinExistence type="predicted"/>
<sequence length="1020" mass="106450">MVICFSISISTYSQTTKTLTTSGELEIPAGVTSLSVQTWGAGGGGGGSNELLTLLSLGSAGGGGGGGAYNQGNVSVTAIPTNAKISYIIGQGGAGGSYGSATLNGLAGGQTTFSTIAANGGQGGGGGTLLVRAGVGGTGGLGGFKNGGNGSSAYLVAINLNPLNLQIGVNRSGGGGGSAGTALNGNNASGLTGGMAVAGGAAGGNGSEKQLLLSLVASPNVPGSPGGFPGGGGGGATGGGLVNGLLNGILGGSSSDVSNGGKGGDGQIKVTYTCPVYSISNLTADAACVQTSAIHLIGNLPIGTYTVTYNRSAPAATGLTANMVVETAGTGTINVVGLPVAGSSTITITELKSVDCVSSVNASITFDRAVKPTTGTITHPTCAEPKGTVVLDNLVIGGTIHQTGVANTSYPITSNPQTITGLDSGNYNFVVSNGICSSQTVSDITSVTIDNPPPVRTWNGTWDGIPTIENKVIFAESYNEDPENLDENVNIEACSCEVNSGAHVTFKTGRYLKLRNEVIVNPAGSLTFENNTSLVQLNDAAENSGEITYKRHTKPVKRYDFTYWSSPVEEEFLKDVSPLTLGDKYYSFNPVSGWQIHYNGNQEMYPGEGYIIRAPQSFSITDPTIDETPKFTGKPNNGEVKKNLTAGLVYLIGNPYPSAISADAFLSENDSKLEGTLYFWTHNSPPSINVDGDAIYNYTANDYATYNLTGGISTAINDDDPNDPDDNFNNATPNGNIAAAQAFFAPASEMGGEIVFNNSMRLLDGEVMDDGEEYDEVRDNSQFFKLETTSKTTNEIEKNRVWLNLSNAEGAFKQTLVGYISGATNDYEGKFDGISYDGNQYLDFYSVNQALNLAIQGRALPFQQKDSVVLGYKSTIAGDFKISIDHADGVLASQKVFLEDKVLQVLHDLKNPYSFTTEKGIFNDRFVLRYEDKNALVETVSDSAVEGVVISNKNKTITIATTDEIIKTIYIYDFSGRLVYSDTEVNLETVTIRNVSGTHQILIVTVVLENGKKAVKKIIY</sequence>
<evidence type="ECO:0000259" key="1">
    <source>
        <dbReference type="Pfam" id="PF21722"/>
    </source>
</evidence>
<name>A0A4Y4ARU2_9FLAO</name>
<gene>
    <name evidence="2" type="ORF">FFL01_04750</name>
</gene>
<dbReference type="InterPro" id="IPR049304">
    <property type="entry name" value="Gly_rich_dom"/>
</dbReference>
<dbReference type="Pfam" id="PF21722">
    <property type="entry name" value="Gly_rich_2"/>
    <property type="match status" value="1"/>
</dbReference>
<dbReference type="Proteomes" id="UP000316775">
    <property type="component" value="Unassembled WGS sequence"/>
</dbReference>
<dbReference type="STRING" id="983.SAMN05443543_102565"/>
<dbReference type="AlphaFoldDB" id="A0A4Y4ARU2"/>
<feature type="domain" description="Glycine-rich" evidence="1">
    <location>
        <begin position="22"/>
        <end position="272"/>
    </location>
</feature>
<keyword evidence="3" id="KW-1185">Reference proteome</keyword>